<feature type="region of interest" description="Disordered" evidence="1">
    <location>
        <begin position="1"/>
        <end position="55"/>
    </location>
</feature>
<protein>
    <submittedName>
        <fullName evidence="2">Uncharacterized protein</fullName>
    </submittedName>
</protein>
<name>A0ABU0FY10_9BACI</name>
<gene>
    <name evidence="2" type="ORF">J2S25_002426</name>
</gene>
<keyword evidence="3" id="KW-1185">Reference proteome</keyword>
<reference evidence="2 3" key="1">
    <citation type="submission" date="2023-07" db="EMBL/GenBank/DDBJ databases">
        <title>Genomic Encyclopedia of Type Strains, Phase IV (KMG-IV): sequencing the most valuable type-strain genomes for metagenomic binning, comparative biology and taxonomic classification.</title>
        <authorList>
            <person name="Goeker M."/>
        </authorList>
    </citation>
    <scope>NUCLEOTIDE SEQUENCE [LARGE SCALE GENOMIC DNA]</scope>
    <source>
        <strain evidence="2 3">DSM 19598</strain>
    </source>
</reference>
<evidence type="ECO:0000313" key="2">
    <source>
        <dbReference type="EMBL" id="MDQ0414219.1"/>
    </source>
</evidence>
<comment type="caution">
    <text evidence="2">The sequence shown here is derived from an EMBL/GenBank/DDBJ whole genome shotgun (WGS) entry which is preliminary data.</text>
</comment>
<organism evidence="2 3">
    <name type="scientific">Mesobacillus stamsii</name>
    <dbReference type="NCBI Taxonomy" id="225347"/>
    <lineage>
        <taxon>Bacteria</taxon>
        <taxon>Bacillati</taxon>
        <taxon>Bacillota</taxon>
        <taxon>Bacilli</taxon>
        <taxon>Bacillales</taxon>
        <taxon>Bacillaceae</taxon>
        <taxon>Mesobacillus</taxon>
    </lineage>
</organism>
<proteinExistence type="predicted"/>
<dbReference type="Proteomes" id="UP001242313">
    <property type="component" value="Unassembled WGS sequence"/>
</dbReference>
<evidence type="ECO:0000313" key="3">
    <source>
        <dbReference type="Proteomes" id="UP001242313"/>
    </source>
</evidence>
<sequence length="55" mass="6687">MKLSDHLTKEQKHKLNHMQTKKKKPTNTMSRKDWENIMGMNKQVLHKKNGSWKRK</sequence>
<evidence type="ECO:0000256" key="1">
    <source>
        <dbReference type="SAM" id="MobiDB-lite"/>
    </source>
</evidence>
<feature type="compositionally biased region" description="Basic residues" evidence="1">
    <location>
        <begin position="44"/>
        <end position="55"/>
    </location>
</feature>
<dbReference type="EMBL" id="JAUSUN010000013">
    <property type="protein sequence ID" value="MDQ0414219.1"/>
    <property type="molecule type" value="Genomic_DNA"/>
</dbReference>
<feature type="compositionally biased region" description="Basic residues" evidence="1">
    <location>
        <begin position="11"/>
        <end position="25"/>
    </location>
</feature>
<accession>A0ABU0FY10</accession>
<feature type="compositionally biased region" description="Basic and acidic residues" evidence="1">
    <location>
        <begin position="1"/>
        <end position="10"/>
    </location>
</feature>